<name>A0AA90PSY6_9HELI</name>
<dbReference type="EMBL" id="JAUYZK010000012">
    <property type="protein sequence ID" value="MDP2539607.1"/>
    <property type="molecule type" value="Genomic_DNA"/>
</dbReference>
<evidence type="ECO:0000256" key="1">
    <source>
        <dbReference type="ARBA" id="ARBA00007569"/>
    </source>
</evidence>
<comment type="caution">
    <text evidence="5">The sequence shown here is derived from an EMBL/GenBank/DDBJ whole genome shotgun (WGS) entry which is preliminary data.</text>
</comment>
<dbReference type="PANTHER" id="PTHR10884">
    <property type="entry name" value="NADH DEHYDROGENASE UBIQUINONE IRON-SULFUR PROTEIN 3"/>
    <property type="match status" value="1"/>
</dbReference>
<comment type="similarity">
    <text evidence="1">Belongs to the complex I 30 kDa subunit family.</text>
</comment>
<proteinExistence type="inferred from homology"/>
<dbReference type="EC" id="1.6.5.9" evidence="5"/>
<dbReference type="SUPFAM" id="SSF143243">
    <property type="entry name" value="Nqo5-like"/>
    <property type="match status" value="1"/>
</dbReference>
<sequence>MVRQNKIGLDIQKKAYHTDKFYQPKQTPKASLLGSPYEVILNHLSYEHKICESYIELGTAVFWIQKIDLLPIMKILKKLGYEILSEMSAIDMLDIKGEFEMFYQLLSCDNNNIEKKRIRVKCVLSPNENIDSIVSEFRCAIWSEREAFDMFGIIFNGHPHLTRLLMPQDWVGHPLLKSYPLKGDESASWYEVDRIFGKEYRQIIGPEQRDSARVDEKDTFNFARIGHEMQKGSQDQSVLIDKKSSKALFVKKLDLSKAKVLKERR</sequence>
<dbReference type="EMBL" id="JAUPEV010000012">
    <property type="protein sequence ID" value="MDO7253705.1"/>
    <property type="molecule type" value="Genomic_DNA"/>
</dbReference>
<keyword evidence="7" id="KW-1185">Reference proteome</keyword>
<keyword evidence="5" id="KW-0560">Oxidoreductase</keyword>
<dbReference type="AlphaFoldDB" id="A0AA90PSY6"/>
<dbReference type="Proteomes" id="UP001177258">
    <property type="component" value="Unassembled WGS sequence"/>
</dbReference>
<keyword evidence="2" id="KW-0813">Transport</keyword>
<dbReference type="InterPro" id="IPR010218">
    <property type="entry name" value="NADH_DH_suC"/>
</dbReference>
<dbReference type="NCBIfam" id="TIGR01961">
    <property type="entry name" value="NuoC_fam"/>
    <property type="match status" value="1"/>
</dbReference>
<evidence type="ECO:0000259" key="3">
    <source>
        <dbReference type="Pfam" id="PF00329"/>
    </source>
</evidence>
<protein>
    <submittedName>
        <fullName evidence="5">NADH-quinone oxidoreductase subunit C</fullName>
        <ecNumber evidence="5">1.6.5.9</ecNumber>
    </submittedName>
</protein>
<dbReference type="InterPro" id="IPR037232">
    <property type="entry name" value="NADH_quin_OxRdtase_su_C/D-like"/>
</dbReference>
<dbReference type="InterPro" id="IPR001268">
    <property type="entry name" value="NADH_UbQ_OxRdtase_30kDa_su"/>
</dbReference>
<dbReference type="PANTHER" id="PTHR10884:SF14">
    <property type="entry name" value="NADH DEHYDROGENASE [UBIQUINONE] IRON-SULFUR PROTEIN 3, MITOCHONDRIAL"/>
    <property type="match status" value="1"/>
</dbReference>
<evidence type="ECO:0000313" key="5">
    <source>
        <dbReference type="EMBL" id="MDP2539607.1"/>
    </source>
</evidence>
<dbReference type="Pfam" id="PF00329">
    <property type="entry name" value="Complex1_30kDa"/>
    <property type="match status" value="1"/>
</dbReference>
<evidence type="ECO:0000313" key="6">
    <source>
        <dbReference type="Proteomes" id="UP001177258"/>
    </source>
</evidence>
<dbReference type="Gene3D" id="3.30.460.80">
    <property type="entry name" value="NADH:ubiquinone oxidoreductase, 30kDa subunit"/>
    <property type="match status" value="1"/>
</dbReference>
<evidence type="ECO:0000256" key="2">
    <source>
        <dbReference type="ARBA" id="ARBA00022448"/>
    </source>
</evidence>
<organism evidence="5 6">
    <name type="scientific">Helicobacter cappadocius</name>
    <dbReference type="NCBI Taxonomy" id="3063998"/>
    <lineage>
        <taxon>Bacteria</taxon>
        <taxon>Pseudomonadati</taxon>
        <taxon>Campylobacterota</taxon>
        <taxon>Epsilonproteobacteria</taxon>
        <taxon>Campylobacterales</taxon>
        <taxon>Helicobacteraceae</taxon>
        <taxon>Helicobacter</taxon>
    </lineage>
</organism>
<evidence type="ECO:0000313" key="7">
    <source>
        <dbReference type="Proteomes" id="UP001240777"/>
    </source>
</evidence>
<dbReference type="Proteomes" id="UP001240777">
    <property type="component" value="Unassembled WGS sequence"/>
</dbReference>
<dbReference type="NCBIfam" id="NF006304">
    <property type="entry name" value="PRK08491.1"/>
    <property type="match status" value="1"/>
</dbReference>
<reference evidence="4 6" key="3">
    <citation type="journal article" date="2024" name="Syst. Appl. Microbiol.">
        <title>Helicobacter cappadocius sp. nov., from lizards: The first psychrotrophic Helicobacter species.</title>
        <authorList>
            <person name="Aydin F."/>
            <person name="Tarhane S."/>
            <person name="Karakaya E."/>
            <person name="Abay S."/>
            <person name="Kayman T."/>
            <person name="Guran O."/>
            <person name="Bozkurt E."/>
            <person name="Uzum N."/>
            <person name="Avci A."/>
            <person name="Olgun K."/>
            <person name="Jablonski D."/>
            <person name="Guran C."/>
            <person name="Burcin Saticioglu I."/>
        </authorList>
    </citation>
    <scope>NUCLEOTIDE SEQUENCE [LARGE SCALE GENOMIC DNA]</scope>
    <source>
        <strain evidence="4">Faydin-H75</strain>
        <strain evidence="6">faydin-H76</strain>
    </source>
</reference>
<evidence type="ECO:0000313" key="4">
    <source>
        <dbReference type="EMBL" id="MDO7253705.1"/>
    </source>
</evidence>
<dbReference type="GO" id="GO:0050136">
    <property type="term" value="F:NADH dehydrogenase (quinone) (non-electrogenic) activity"/>
    <property type="evidence" value="ECO:0007669"/>
    <property type="project" value="UniProtKB-EC"/>
</dbReference>
<feature type="domain" description="NADH:ubiquinone oxidoreductase 30kDa subunit" evidence="3">
    <location>
        <begin position="63"/>
        <end position="184"/>
    </location>
</feature>
<reference evidence="4" key="2">
    <citation type="submission" date="2023-07" db="EMBL/GenBank/DDBJ databases">
        <authorList>
            <person name="Aydin F."/>
            <person name="Tarhane S."/>
            <person name="Saticioglu I.B."/>
            <person name="Karakaya E."/>
            <person name="Abay S."/>
            <person name="Guran O."/>
            <person name="Bozkurt E."/>
            <person name="Uzum N."/>
            <person name="Olgun K."/>
            <person name="Jablonski D."/>
        </authorList>
    </citation>
    <scope>NUCLEOTIDE SEQUENCE</scope>
    <source>
        <strain evidence="4">Faydin-H75</strain>
    </source>
</reference>
<dbReference type="GO" id="GO:0008137">
    <property type="term" value="F:NADH dehydrogenase (ubiquinone) activity"/>
    <property type="evidence" value="ECO:0007669"/>
    <property type="project" value="InterPro"/>
</dbReference>
<dbReference type="RefSeq" id="WP_305517545.1">
    <property type="nucleotide sequence ID" value="NZ_JAUPEV010000012.1"/>
</dbReference>
<accession>A0AA90PSY6</accession>
<reference evidence="5 7" key="1">
    <citation type="submission" date="2023-07" db="EMBL/GenBank/DDBJ databases">
        <title>Unpublished Manusciprt.</title>
        <authorList>
            <person name="Aydin F."/>
            <person name="Tarhane S."/>
            <person name="Saticioglu I.B."/>
            <person name="Karakaya E."/>
            <person name="Abay S."/>
            <person name="Guran O."/>
            <person name="Bozkurt E."/>
            <person name="Uzum N."/>
            <person name="Olgun K."/>
            <person name="Jablonski D."/>
        </authorList>
    </citation>
    <scope>NUCLEOTIDE SEQUENCE</scope>
    <source>
        <strain evidence="7">faydin-H75</strain>
        <strain evidence="5">Faydin-H76</strain>
    </source>
</reference>
<gene>
    <name evidence="4" type="ORF">Q5I04_07255</name>
    <name evidence="5" type="ORF">Q5I06_07460</name>
</gene>